<dbReference type="EMBL" id="DQ398934">
    <property type="protein sequence ID" value="ABD61650.1"/>
    <property type="molecule type" value="mRNA"/>
</dbReference>
<dbReference type="SUPFAM" id="SSF64593">
    <property type="entry name" value="Intermediate filament protein, coiled coil region"/>
    <property type="match status" value="2"/>
</dbReference>
<feature type="compositionally biased region" description="Polar residues" evidence="8">
    <location>
        <begin position="27"/>
        <end position="42"/>
    </location>
</feature>
<dbReference type="Gene3D" id="1.20.5.1160">
    <property type="entry name" value="Vasodilator-stimulated phosphoprotein"/>
    <property type="match status" value="1"/>
</dbReference>
<feature type="coiled-coil region" evidence="7">
    <location>
        <begin position="230"/>
        <end position="257"/>
    </location>
</feature>
<dbReference type="SMART" id="SM01391">
    <property type="entry name" value="Filament"/>
    <property type="match status" value="1"/>
</dbReference>
<evidence type="ECO:0000256" key="8">
    <source>
        <dbReference type="SAM" id="MobiDB-lite"/>
    </source>
</evidence>
<dbReference type="GO" id="GO:0005882">
    <property type="term" value="C:intermediate filament"/>
    <property type="evidence" value="ECO:0007669"/>
    <property type="project" value="UniProtKB-KW"/>
</dbReference>
<evidence type="ECO:0000256" key="7">
    <source>
        <dbReference type="SAM" id="Coils"/>
    </source>
</evidence>
<dbReference type="PANTHER" id="PTHR45652:SF3">
    <property type="entry name" value="NEUROFILAMENT MEDIUM POLYPEPTIDE"/>
    <property type="match status" value="1"/>
</dbReference>
<feature type="compositionally biased region" description="Low complexity" evidence="8">
    <location>
        <begin position="1"/>
        <end position="22"/>
    </location>
</feature>
<dbReference type="InterPro" id="IPR050405">
    <property type="entry name" value="Intermediate_filament"/>
</dbReference>
<dbReference type="PANTHER" id="PTHR45652">
    <property type="entry name" value="GLIAL FIBRILLARY ACIDIC PROTEIN"/>
    <property type="match status" value="1"/>
</dbReference>
<feature type="coiled-coil region" evidence="7">
    <location>
        <begin position="104"/>
        <end position="200"/>
    </location>
</feature>
<dbReference type="GO" id="GO:0099160">
    <property type="term" value="C:postsynaptic intermediate filament cytoskeleton"/>
    <property type="evidence" value="ECO:0007669"/>
    <property type="project" value="TreeGrafter"/>
</dbReference>
<dbReference type="InterPro" id="IPR018039">
    <property type="entry name" value="IF_conserved"/>
</dbReference>
<evidence type="ECO:0000256" key="3">
    <source>
        <dbReference type="ARBA" id="ARBA00022553"/>
    </source>
</evidence>
<evidence type="ECO:0000256" key="5">
    <source>
        <dbReference type="ARBA" id="ARBA00023054"/>
    </source>
</evidence>
<dbReference type="InterPro" id="IPR006821">
    <property type="entry name" value="Intermed_filament_DNA-bd"/>
</dbReference>
<reference evidence="10" key="1">
    <citation type="submission" date="2006-02" db="EMBL/GenBank/DDBJ databases">
        <authorList>
            <person name="Jin L.-Q."/>
            <person name="Zhang G."/>
            <person name="Selzer M.E."/>
        </authorList>
    </citation>
    <scope>NUCLEOTIDE SEQUENCE</scope>
</reference>
<feature type="compositionally biased region" description="Basic and acidic residues" evidence="8">
    <location>
        <begin position="436"/>
        <end position="453"/>
    </location>
</feature>
<dbReference type="Pfam" id="PF00038">
    <property type="entry name" value="Filament"/>
    <property type="match status" value="1"/>
</dbReference>
<dbReference type="AlphaFoldDB" id="Q27IQ0"/>
<evidence type="ECO:0000256" key="2">
    <source>
        <dbReference type="ARBA" id="ARBA00022490"/>
    </source>
</evidence>
<feature type="compositionally biased region" description="Acidic residues" evidence="8">
    <location>
        <begin position="485"/>
        <end position="563"/>
    </location>
</feature>
<dbReference type="GO" id="GO:0033693">
    <property type="term" value="P:neurofilament bundle assembly"/>
    <property type="evidence" value="ECO:0007669"/>
    <property type="project" value="TreeGrafter"/>
</dbReference>
<feature type="compositionally biased region" description="Acidic residues" evidence="8">
    <location>
        <begin position="462"/>
        <end position="472"/>
    </location>
</feature>
<evidence type="ECO:0000256" key="1">
    <source>
        <dbReference type="ARBA" id="ARBA00004496"/>
    </source>
</evidence>
<keyword evidence="3" id="KW-0597">Phosphoprotein</keyword>
<dbReference type="InterPro" id="IPR039008">
    <property type="entry name" value="IF_rod_dom"/>
</dbReference>
<feature type="region of interest" description="Disordered" evidence="8">
    <location>
        <begin position="1"/>
        <end position="53"/>
    </location>
</feature>
<organism evidence="10">
    <name type="scientific">Petromyzon marinus</name>
    <name type="common">Sea lamprey</name>
    <dbReference type="NCBI Taxonomy" id="7757"/>
    <lineage>
        <taxon>Eukaryota</taxon>
        <taxon>Metazoa</taxon>
        <taxon>Chordata</taxon>
        <taxon>Craniata</taxon>
        <taxon>Vertebrata</taxon>
        <taxon>Cyclostomata</taxon>
        <taxon>Hyperoartia</taxon>
        <taxon>Petromyzontiformes</taxon>
        <taxon>Petromyzontidae</taxon>
        <taxon>Petromyzon</taxon>
    </lineage>
</organism>
<name>Q27IQ0_PETMA</name>
<dbReference type="GO" id="GO:0005200">
    <property type="term" value="F:structural constituent of cytoskeleton"/>
    <property type="evidence" value="ECO:0007669"/>
    <property type="project" value="TreeGrafter"/>
</dbReference>
<comment type="similarity">
    <text evidence="6">Belongs to the intermediate filament family.</text>
</comment>
<feature type="compositionally biased region" description="Pro residues" evidence="8">
    <location>
        <begin position="419"/>
        <end position="428"/>
    </location>
</feature>
<evidence type="ECO:0000256" key="6">
    <source>
        <dbReference type="RuleBase" id="RU000685"/>
    </source>
</evidence>
<dbReference type="GO" id="GO:0005737">
    <property type="term" value="C:cytoplasm"/>
    <property type="evidence" value="ECO:0007669"/>
    <property type="project" value="UniProtKB-SubCell"/>
</dbReference>
<keyword evidence="4 6" id="KW-0403">Intermediate filament</keyword>
<dbReference type="PROSITE" id="PS51842">
    <property type="entry name" value="IF_ROD_2"/>
    <property type="match status" value="1"/>
</dbReference>
<feature type="region of interest" description="Disordered" evidence="8">
    <location>
        <begin position="414"/>
        <end position="583"/>
    </location>
</feature>
<feature type="region of interest" description="Disordered" evidence="8">
    <location>
        <begin position="594"/>
        <end position="613"/>
    </location>
</feature>
<proteinExistence type="evidence at transcript level"/>
<dbReference type="FunFam" id="1.20.5.170:FF:000002">
    <property type="entry name" value="Type I keratin KA11"/>
    <property type="match status" value="1"/>
</dbReference>
<protein>
    <submittedName>
        <fullName evidence="10">Neurofilament subunit NF-95</fullName>
    </submittedName>
</protein>
<dbReference type="PROSITE" id="PS00226">
    <property type="entry name" value="IF_ROD_1"/>
    <property type="match status" value="1"/>
</dbReference>
<keyword evidence="2" id="KW-0963">Cytoplasm</keyword>
<feature type="compositionally biased region" description="Basic and acidic residues" evidence="8">
    <location>
        <begin position="564"/>
        <end position="579"/>
    </location>
</feature>
<dbReference type="GO" id="GO:0030424">
    <property type="term" value="C:axon"/>
    <property type="evidence" value="ECO:0007669"/>
    <property type="project" value="TreeGrafter"/>
</dbReference>
<dbReference type="FunFam" id="1.20.5.1160:FF:000001">
    <property type="entry name" value="Keratin type II"/>
    <property type="match status" value="1"/>
</dbReference>
<dbReference type="Gene3D" id="1.20.5.170">
    <property type="match status" value="1"/>
</dbReference>
<sequence>MSYTESSVSSSYRRAYADASRGGSKRLLSTPSSGFRSQSWCRGSSGGGSGSLVSLQRRPNYASLSHGYSTPALNSAADSLDFMSQSSVFSGDFKHSRVNEKQLLQDLNDRFAGYIEKVHDLEQKNKELETEISAYRQKQSGPARGGGVSDVYEQEIKELRELIEHINGEKTTVQIEQEHLDEEIQRLREKTDDEVRLRNETEALINAFRKNVDDTSLVRMEMDKRTQSLLDEITFLKKNHEEEVDELLAQIQSSTVSVERKDFAVPEITAALREIRGQLEGQSARNIETAEEWFKGKFSQLTEAAEQNNDAIRSAKEEITEHRRKLQMRCTELDALRGTKESLERQLSEMEERHQSDVGNLQDAAQQLENELRNTKWEMARHLREYQDLLNVKMALDIEIAAYRKLLDGEEIRYSSGPLPTPAKPPKAPSAKPKAAKVEKKVVSKKPEIKVESEPISAQLDTDLEDLAQEEVMEAKAAPVVSAEKDEEEEEEEEEKEEEEAEAEEEEEEAEAEEGEAEAEEEAEEEVEKEEAEEAEVEEAEAEETEAEAAEEEEEAEGEEEAEAEGKEPKKAVKVKEAPKAVAQVEEYEEIIEETVVSTTKKHEKGKAPVDSK</sequence>
<comment type="subcellular location">
    <subcellularLocation>
        <location evidence="1">Cytoplasm</location>
    </subcellularLocation>
</comment>
<evidence type="ECO:0000259" key="9">
    <source>
        <dbReference type="PROSITE" id="PS51842"/>
    </source>
</evidence>
<dbReference type="Pfam" id="PF04732">
    <property type="entry name" value="Filament_head"/>
    <property type="match status" value="1"/>
</dbReference>
<accession>Q27IQ0</accession>
<dbReference type="Gene3D" id="1.20.5.500">
    <property type="entry name" value="Single helix bin"/>
    <property type="match status" value="1"/>
</dbReference>
<feature type="coiled-coil region" evidence="7">
    <location>
        <begin position="298"/>
        <end position="385"/>
    </location>
</feature>
<feature type="domain" description="IF rod" evidence="9">
    <location>
        <begin position="100"/>
        <end position="414"/>
    </location>
</feature>
<evidence type="ECO:0000313" key="10">
    <source>
        <dbReference type="EMBL" id="ABD61650.1"/>
    </source>
</evidence>
<evidence type="ECO:0000256" key="4">
    <source>
        <dbReference type="ARBA" id="ARBA00022754"/>
    </source>
</evidence>
<keyword evidence="5 7" id="KW-0175">Coiled coil</keyword>